<sequence length="175" mass="20091">MSNDFEWIDSTKEFLFCKLCQIKLSGSRFHLKRHERNSTHQKASKAVKTSQHLKSLVGDGSKNKLLKHQIKTAEIKLCCFICEENLPLLLMDTLPLLNKEIYPDSKIAQGVSMKRSKATKIITGVLGQTFKKEVINDLKKSRFSIIIDEITDISTKRSLVVVVRYWSDDHQKIVD</sequence>
<dbReference type="EMBL" id="OV121139">
    <property type="protein sequence ID" value="CAH0563103.1"/>
    <property type="molecule type" value="Genomic_DNA"/>
</dbReference>
<name>A0A9P0FNS6_BRAAE</name>
<protein>
    <recommendedName>
        <fullName evidence="3">DUF4371 domain-containing protein</fullName>
    </recommendedName>
</protein>
<dbReference type="PANTHER" id="PTHR37162">
    <property type="entry name" value="HAT FAMILY DIMERISATION DOMAINCONTAINING PROTEIN-RELATED"/>
    <property type="match status" value="1"/>
</dbReference>
<dbReference type="OrthoDB" id="6780714at2759"/>
<dbReference type="PANTHER" id="PTHR37162:SF1">
    <property type="entry name" value="BED-TYPE DOMAIN-CONTAINING PROTEIN"/>
    <property type="match status" value="1"/>
</dbReference>
<reference evidence="1" key="1">
    <citation type="submission" date="2021-12" db="EMBL/GenBank/DDBJ databases">
        <authorList>
            <person name="King R."/>
        </authorList>
    </citation>
    <scope>NUCLEOTIDE SEQUENCE</scope>
</reference>
<dbReference type="AlphaFoldDB" id="A0A9P0FNS6"/>
<evidence type="ECO:0008006" key="3">
    <source>
        <dbReference type="Google" id="ProtNLM"/>
    </source>
</evidence>
<dbReference type="Proteomes" id="UP001154078">
    <property type="component" value="Chromosome 8"/>
</dbReference>
<proteinExistence type="predicted"/>
<evidence type="ECO:0000313" key="1">
    <source>
        <dbReference type="EMBL" id="CAH0563103.1"/>
    </source>
</evidence>
<keyword evidence="2" id="KW-1185">Reference proteome</keyword>
<gene>
    <name evidence="1" type="ORF">MELIAE_LOCUS12088</name>
</gene>
<organism evidence="1 2">
    <name type="scientific">Brassicogethes aeneus</name>
    <name type="common">Rape pollen beetle</name>
    <name type="synonym">Meligethes aeneus</name>
    <dbReference type="NCBI Taxonomy" id="1431903"/>
    <lineage>
        <taxon>Eukaryota</taxon>
        <taxon>Metazoa</taxon>
        <taxon>Ecdysozoa</taxon>
        <taxon>Arthropoda</taxon>
        <taxon>Hexapoda</taxon>
        <taxon>Insecta</taxon>
        <taxon>Pterygota</taxon>
        <taxon>Neoptera</taxon>
        <taxon>Endopterygota</taxon>
        <taxon>Coleoptera</taxon>
        <taxon>Polyphaga</taxon>
        <taxon>Cucujiformia</taxon>
        <taxon>Nitidulidae</taxon>
        <taxon>Meligethinae</taxon>
        <taxon>Brassicogethes</taxon>
    </lineage>
</organism>
<accession>A0A9P0FNS6</accession>
<evidence type="ECO:0000313" key="2">
    <source>
        <dbReference type="Proteomes" id="UP001154078"/>
    </source>
</evidence>